<dbReference type="RefSeq" id="WP_083182093.1">
    <property type="nucleotide sequence ID" value="NZ_CBCRZR010000007.1"/>
</dbReference>
<dbReference type="Pfam" id="PF04231">
    <property type="entry name" value="Endonuclease_1"/>
    <property type="match status" value="1"/>
</dbReference>
<dbReference type="InterPro" id="IPR044925">
    <property type="entry name" value="His-Me_finger_sf"/>
</dbReference>
<dbReference type="GO" id="GO:0004518">
    <property type="term" value="F:nuclease activity"/>
    <property type="evidence" value="ECO:0007669"/>
    <property type="project" value="UniProtKB-KW"/>
</dbReference>
<dbReference type="InterPro" id="IPR035451">
    <property type="entry name" value="Ada-like_dom_sf"/>
</dbReference>
<name>A0A1X0N8W1_9PSED</name>
<evidence type="ECO:0000256" key="4">
    <source>
        <dbReference type="SAM" id="SignalP"/>
    </source>
</evidence>
<evidence type="ECO:0000256" key="3">
    <source>
        <dbReference type="ARBA" id="ARBA00022801"/>
    </source>
</evidence>
<proteinExistence type="inferred from homology"/>
<dbReference type="PANTHER" id="PTHR33607">
    <property type="entry name" value="ENDONUCLEASE-1"/>
    <property type="match status" value="1"/>
</dbReference>
<dbReference type="SUPFAM" id="SSF54060">
    <property type="entry name" value="His-Me finger endonucleases"/>
    <property type="match status" value="1"/>
</dbReference>
<dbReference type="OrthoDB" id="9800417at2"/>
<keyword evidence="6" id="KW-1185">Reference proteome</keyword>
<dbReference type="Gene3D" id="3.40.10.10">
    <property type="entry name" value="DNA Methylphosphotriester Repair Domain"/>
    <property type="match status" value="1"/>
</dbReference>
<dbReference type="InterPro" id="IPR007346">
    <property type="entry name" value="Endonuclease-I"/>
</dbReference>
<dbReference type="PANTHER" id="PTHR33607:SF2">
    <property type="entry name" value="ENDONUCLEASE-1"/>
    <property type="match status" value="1"/>
</dbReference>
<feature type="chain" id="PRO_5012213635" evidence="4">
    <location>
        <begin position="22"/>
        <end position="322"/>
    </location>
</feature>
<evidence type="ECO:0000313" key="5">
    <source>
        <dbReference type="EMBL" id="ORC60101.1"/>
    </source>
</evidence>
<comment type="similarity">
    <text evidence="1">Belongs to the EndA/NucM nuclease family.</text>
</comment>
<dbReference type="Proteomes" id="UP000192815">
    <property type="component" value="Unassembled WGS sequence"/>
</dbReference>
<keyword evidence="4" id="KW-0732">Signal</keyword>
<dbReference type="AlphaFoldDB" id="A0A1X0N8W1"/>
<keyword evidence="2" id="KW-0540">Nuclease</keyword>
<sequence length="322" mass="36010">MKSILMMCTAMLMATSHFASASAPLTFEQAKVELRQKVYYDRNTSETGDLYCGCSWKWVGQSGGRVDFASCGYEVRAQENRAQRIEWEHVLPAYAFGSQRQCWQNGGRKNCVDTDAVFREMEADMHNLDVSVGEVNADRSNFRYGVLPSTPKQYGACPTRTDFQQRVTEPRDQVKGAVARIYFYMHDRYGLSMSKAQQQLLIAWDRQYPVTAWEQERDRRIARIMGHSNPFVTGERSWSLGMQVTGAGTMAQTIQSEPVQHQVAGGYASSSISPVIGNRNSSVYHLPVGCPSYGKVGTRNRVEFASAADAEAAGFKRAGNCR</sequence>
<keyword evidence="3" id="KW-0378">Hydrolase</keyword>
<dbReference type="SUPFAM" id="SSF57884">
    <property type="entry name" value="Ada DNA repair protein, N-terminal domain (N-Ada 10)"/>
    <property type="match status" value="1"/>
</dbReference>
<evidence type="ECO:0000256" key="1">
    <source>
        <dbReference type="ARBA" id="ARBA00006429"/>
    </source>
</evidence>
<gene>
    <name evidence="5" type="ORF">BZK31_07215</name>
</gene>
<accession>A0A1X0N8W1</accession>
<comment type="caution">
    <text evidence="5">The sequence shown here is derived from an EMBL/GenBank/DDBJ whole genome shotgun (WGS) entry which is preliminary data.</text>
</comment>
<reference evidence="6" key="1">
    <citation type="submission" date="2017-02" db="EMBL/GenBank/DDBJ databases">
        <title>Pseudomonas floridae sp. nov., a novel pathogenic bacterial species isolated from tomato.</title>
        <authorList>
            <person name="Timilsina S."/>
            <person name="Vallad G.E."/>
            <person name="Jones J.B."/>
        </authorList>
    </citation>
    <scope>NUCLEOTIDE SEQUENCE [LARGE SCALE GENOMIC DNA]</scope>
    <source>
        <strain evidence="6">GEV388</strain>
    </source>
</reference>
<evidence type="ECO:0000313" key="6">
    <source>
        <dbReference type="Proteomes" id="UP000192815"/>
    </source>
</evidence>
<dbReference type="STRING" id="1958950.BZK31_07215"/>
<organism evidence="5 6">
    <name type="scientific">Pseudomonas floridensis</name>
    <dbReference type="NCBI Taxonomy" id="1958950"/>
    <lineage>
        <taxon>Bacteria</taxon>
        <taxon>Pseudomonadati</taxon>
        <taxon>Pseudomonadota</taxon>
        <taxon>Gammaproteobacteria</taxon>
        <taxon>Pseudomonadales</taxon>
        <taxon>Pseudomonadaceae</taxon>
        <taxon>Pseudomonas</taxon>
    </lineage>
</organism>
<evidence type="ECO:0000256" key="2">
    <source>
        <dbReference type="ARBA" id="ARBA00022722"/>
    </source>
</evidence>
<dbReference type="GO" id="GO:0016787">
    <property type="term" value="F:hydrolase activity"/>
    <property type="evidence" value="ECO:0007669"/>
    <property type="project" value="UniProtKB-KW"/>
</dbReference>
<protein>
    <submittedName>
        <fullName evidence="5">Deoxyribonuclease I</fullName>
    </submittedName>
</protein>
<dbReference type="EMBL" id="MUIO01000021">
    <property type="protein sequence ID" value="ORC60101.1"/>
    <property type="molecule type" value="Genomic_DNA"/>
</dbReference>
<feature type="signal peptide" evidence="4">
    <location>
        <begin position="1"/>
        <end position="21"/>
    </location>
</feature>